<dbReference type="InterPro" id="IPR013762">
    <property type="entry name" value="Integrase-like_cat_sf"/>
</dbReference>
<feature type="domain" description="Tyr recombinase" evidence="2">
    <location>
        <begin position="155"/>
        <end position="345"/>
    </location>
</feature>
<dbReference type="PROSITE" id="PS51898">
    <property type="entry name" value="TYR_RECOMBINASE"/>
    <property type="match status" value="1"/>
</dbReference>
<name>F7XMX2_METZD</name>
<dbReference type="EMBL" id="CP002101">
    <property type="protein sequence ID" value="AEH59990.1"/>
    <property type="molecule type" value="Genomic_DNA"/>
</dbReference>
<proteinExistence type="predicted"/>
<dbReference type="KEGG" id="mzh:Mzhil_0109"/>
<dbReference type="GO" id="GO:0006310">
    <property type="term" value="P:DNA recombination"/>
    <property type="evidence" value="ECO:0007669"/>
    <property type="project" value="UniProtKB-KW"/>
</dbReference>
<accession>F7XMX2</accession>
<evidence type="ECO:0000313" key="3">
    <source>
        <dbReference type="EMBL" id="AEH59990.1"/>
    </source>
</evidence>
<dbReference type="SUPFAM" id="SSF56349">
    <property type="entry name" value="DNA breaking-rejoining enzymes"/>
    <property type="match status" value="1"/>
</dbReference>
<reference evidence="3" key="1">
    <citation type="submission" date="2010-07" db="EMBL/GenBank/DDBJ databases">
        <title>The complete genome of Methanosalsum zhilinae DSM 4017.</title>
        <authorList>
            <consortium name="US DOE Joint Genome Institute (JGI-PGF)"/>
            <person name="Lucas S."/>
            <person name="Copeland A."/>
            <person name="Lapidus A."/>
            <person name="Glavina del Rio T."/>
            <person name="Dalin E."/>
            <person name="Tice H."/>
            <person name="Bruce D."/>
            <person name="Goodwin L."/>
            <person name="Pitluck S."/>
            <person name="Kyrpides N."/>
            <person name="Mavromatis K."/>
            <person name="Ovchinnikova G."/>
            <person name="Daligault H."/>
            <person name="Detter J.C."/>
            <person name="Han C."/>
            <person name="Tapia R."/>
            <person name="Larimer F."/>
            <person name="Land M."/>
            <person name="Hauser L."/>
            <person name="Markowitz V."/>
            <person name="Cheng J.-F."/>
            <person name="Hugenholtz P."/>
            <person name="Woyke T."/>
            <person name="Wu D."/>
            <person name="Spring S."/>
            <person name="Schueler E."/>
            <person name="Brambilla E."/>
            <person name="Klenk H.-P."/>
            <person name="Eisen J.A."/>
        </authorList>
    </citation>
    <scope>NUCLEOTIDE SEQUENCE</scope>
    <source>
        <strain evidence="3">DSM 4017</strain>
    </source>
</reference>
<keyword evidence="1" id="KW-0233">DNA recombination</keyword>
<keyword evidence="4" id="KW-1185">Reference proteome</keyword>
<dbReference type="InterPro" id="IPR050090">
    <property type="entry name" value="Tyrosine_recombinase_XerCD"/>
</dbReference>
<dbReference type="Proteomes" id="UP000006622">
    <property type="component" value="Chromosome"/>
</dbReference>
<sequence>MIKIRKKQNKRDDLHNVGQKLENALNLLDGLDVSPIEKDNIKKYQKWYVEIKNNKKSSSVDKVHIAKRILEEMKVIGIEKNLHEIDLYEFIDIKEHFLDNVELSNSTFGNYIKFIRTYFEWKYTTDAVNGHTVHGASVPTWVKSLSIPKTVSTVQPHEVITDDELDLILSHFIEKKDYRNTALLAVLADSGVRIGALGNIKIKHLHFDGNRCLLSISKESDNNKTTDPIELPLTWSTYYVKEWLKNHPSYGKEDFQESYLWVSTKNKKLAYAAHRKILTKIAQKVNIEKATNPHAFRHYAIVNWILYGFSDSQIKHLAGWKKSSTRLLEIYGNFLNADMNNAIYQKYGIKTDNVRKERVIVCKECDTIVRSTFSECPKCNFNLNQKSKRNNATHSNAKSKTNHKVEDGNITLPFTDYLNLRLSKSLRSITNDNMFLGPSNIHSLPWSSPSSQPYAMSMSVKSRVVCPI</sequence>
<evidence type="ECO:0000313" key="4">
    <source>
        <dbReference type="Proteomes" id="UP000006622"/>
    </source>
</evidence>
<dbReference type="PANTHER" id="PTHR30349:SF87">
    <property type="entry name" value="TRANSPOSASE A"/>
    <property type="match status" value="1"/>
</dbReference>
<evidence type="ECO:0000256" key="1">
    <source>
        <dbReference type="ARBA" id="ARBA00023172"/>
    </source>
</evidence>
<dbReference type="AlphaFoldDB" id="F7XMX2"/>
<protein>
    <submittedName>
        <fullName evidence="3">Integrase family protein</fullName>
    </submittedName>
</protein>
<organism evidence="3 4">
    <name type="scientific">Methanosalsum zhilinae (strain DSM 4017 / NBRC 107636 / OCM 62 / WeN5)</name>
    <name type="common">Methanohalophilus zhilinae</name>
    <dbReference type="NCBI Taxonomy" id="679901"/>
    <lineage>
        <taxon>Archaea</taxon>
        <taxon>Methanobacteriati</taxon>
        <taxon>Methanobacteriota</taxon>
        <taxon>Stenosarchaea group</taxon>
        <taxon>Methanomicrobia</taxon>
        <taxon>Methanosarcinales</taxon>
        <taxon>Methanosarcinaceae</taxon>
        <taxon>Methanosalsum</taxon>
    </lineage>
</organism>
<dbReference type="InterPro" id="IPR011010">
    <property type="entry name" value="DNA_brk_join_enz"/>
</dbReference>
<dbReference type="CDD" id="cd00397">
    <property type="entry name" value="DNA_BRE_C"/>
    <property type="match status" value="1"/>
</dbReference>
<dbReference type="GO" id="GO:0015074">
    <property type="term" value="P:DNA integration"/>
    <property type="evidence" value="ECO:0007669"/>
    <property type="project" value="InterPro"/>
</dbReference>
<evidence type="ECO:0000259" key="2">
    <source>
        <dbReference type="PROSITE" id="PS51898"/>
    </source>
</evidence>
<dbReference type="InterPro" id="IPR002104">
    <property type="entry name" value="Integrase_catalytic"/>
</dbReference>
<dbReference type="GO" id="GO:0003677">
    <property type="term" value="F:DNA binding"/>
    <property type="evidence" value="ECO:0007669"/>
    <property type="project" value="InterPro"/>
</dbReference>
<dbReference type="PANTHER" id="PTHR30349">
    <property type="entry name" value="PHAGE INTEGRASE-RELATED"/>
    <property type="match status" value="1"/>
</dbReference>
<dbReference type="HOGENOM" id="CLU_027562_2_0_2"/>
<dbReference type="Pfam" id="PF00589">
    <property type="entry name" value="Phage_integrase"/>
    <property type="match status" value="1"/>
</dbReference>
<dbReference type="Gene3D" id="1.10.443.10">
    <property type="entry name" value="Intergrase catalytic core"/>
    <property type="match status" value="1"/>
</dbReference>
<gene>
    <name evidence="3" type="ordered locus">Mzhil_0109</name>
</gene>